<keyword evidence="2" id="KW-1185">Reference proteome</keyword>
<dbReference type="Gene3D" id="3.40.1260.10">
    <property type="entry name" value="DsrEFH-like"/>
    <property type="match status" value="1"/>
</dbReference>
<gene>
    <name evidence="1" type="ORF">CWE08_04475</name>
</gene>
<evidence type="ECO:0000313" key="1">
    <source>
        <dbReference type="EMBL" id="RUO22438.1"/>
    </source>
</evidence>
<dbReference type="AlphaFoldDB" id="A0A432W0C3"/>
<organism evidence="1 2">
    <name type="scientific">Aliidiomarina iranensis</name>
    <dbReference type="NCBI Taxonomy" id="1434071"/>
    <lineage>
        <taxon>Bacteria</taxon>
        <taxon>Pseudomonadati</taxon>
        <taxon>Pseudomonadota</taxon>
        <taxon>Gammaproteobacteria</taxon>
        <taxon>Alteromonadales</taxon>
        <taxon>Idiomarinaceae</taxon>
        <taxon>Aliidiomarina</taxon>
    </lineage>
</organism>
<dbReference type="InterPro" id="IPR027396">
    <property type="entry name" value="DsrEFH-like"/>
</dbReference>
<dbReference type="EMBL" id="PIPJ01000002">
    <property type="protein sequence ID" value="RUO22438.1"/>
    <property type="molecule type" value="Genomic_DNA"/>
</dbReference>
<dbReference type="RefSeq" id="WP_126765992.1">
    <property type="nucleotide sequence ID" value="NZ_PIPJ01000002.1"/>
</dbReference>
<proteinExistence type="predicted"/>
<dbReference type="OrthoDB" id="9787483at2"/>
<protein>
    <submittedName>
        <fullName evidence="1">Uncharacterized protein</fullName>
    </submittedName>
</protein>
<accession>A0A432W0C3</accession>
<evidence type="ECO:0000313" key="2">
    <source>
        <dbReference type="Proteomes" id="UP000288395"/>
    </source>
</evidence>
<dbReference type="InterPro" id="IPR003787">
    <property type="entry name" value="Sulphur_relay_DsrE/F-like"/>
</dbReference>
<comment type="caution">
    <text evidence="1">The sequence shown here is derived from an EMBL/GenBank/DDBJ whole genome shotgun (WGS) entry which is preliminary data.</text>
</comment>
<reference evidence="2" key="1">
    <citation type="journal article" date="2018" name="Front. Microbiol.">
        <title>Genome-Based Analysis Reveals the Taxonomy and Diversity of the Family Idiomarinaceae.</title>
        <authorList>
            <person name="Liu Y."/>
            <person name="Lai Q."/>
            <person name="Shao Z."/>
        </authorList>
    </citation>
    <scope>NUCLEOTIDE SEQUENCE [LARGE SCALE GENOMIC DNA]</scope>
    <source>
        <strain evidence="2">GBPy7</strain>
    </source>
</reference>
<dbReference type="SUPFAM" id="SSF75169">
    <property type="entry name" value="DsrEFH-like"/>
    <property type="match status" value="1"/>
</dbReference>
<dbReference type="Pfam" id="PF02635">
    <property type="entry name" value="DsrE"/>
    <property type="match status" value="1"/>
</dbReference>
<dbReference type="Proteomes" id="UP000288395">
    <property type="component" value="Unassembled WGS sequence"/>
</dbReference>
<sequence length="129" mass="13891">MNQDSHVILMQASPDDHTAGIAALAKAQDIVRRGQTLKQVFFYGPAVIYGSRFLQFPSGYSNLQEQWRELAQTHDFALVVCATVGGQYGLEALPPPDGNLAADFSAGGLAEFIATLAESSHLSQFQGSF</sequence>
<name>A0A432W0C3_9GAMM</name>